<protein>
    <submittedName>
        <fullName evidence="1">Uncharacterized protein</fullName>
    </submittedName>
</protein>
<dbReference type="AlphaFoldDB" id="A0A3P8MBS2"/>
<proteinExistence type="predicted"/>
<dbReference type="EMBL" id="LR131273">
    <property type="protein sequence ID" value="VDR37013.1"/>
    <property type="molecule type" value="Genomic_DNA"/>
</dbReference>
<accession>A0A3P8MBS2</accession>
<name>A0A3P8MBS2_TSUPA</name>
<dbReference type="RefSeq" id="WP_126194460.1">
    <property type="nucleotide sequence ID" value="NZ_CP085954.1"/>
</dbReference>
<evidence type="ECO:0000313" key="2">
    <source>
        <dbReference type="Proteomes" id="UP000271626"/>
    </source>
</evidence>
<reference evidence="1 2" key="1">
    <citation type="submission" date="2018-12" db="EMBL/GenBank/DDBJ databases">
        <authorList>
            <consortium name="Pathogen Informatics"/>
        </authorList>
    </citation>
    <scope>NUCLEOTIDE SEQUENCE [LARGE SCALE GENOMIC DNA]</scope>
    <source>
        <strain evidence="1 2">NCTC10741</strain>
    </source>
</reference>
<gene>
    <name evidence="1" type="ORF">NCTC10741_00108</name>
</gene>
<evidence type="ECO:0000313" key="1">
    <source>
        <dbReference type="EMBL" id="VDR37013.1"/>
    </source>
</evidence>
<sequence length="68" mass="7335">MTAALVRALPREDGGPDDQLDLPMNVVDLAGWFVGADGALMGQVVLNHRDFAEPYEMALPADRIEVIA</sequence>
<dbReference type="OrthoDB" id="9803892at2"/>
<dbReference type="Proteomes" id="UP000271626">
    <property type="component" value="Chromosome"/>
</dbReference>
<organism evidence="1 2">
    <name type="scientific">Tsukamurella paurometabola</name>
    <name type="common">Corynebacterium paurometabolum</name>
    <dbReference type="NCBI Taxonomy" id="2061"/>
    <lineage>
        <taxon>Bacteria</taxon>
        <taxon>Bacillati</taxon>
        <taxon>Actinomycetota</taxon>
        <taxon>Actinomycetes</taxon>
        <taxon>Mycobacteriales</taxon>
        <taxon>Tsukamurellaceae</taxon>
        <taxon>Tsukamurella</taxon>
    </lineage>
</organism>